<organism evidence="1 2">
    <name type="scientific">Saccharibacillus sacchari</name>
    <dbReference type="NCBI Taxonomy" id="456493"/>
    <lineage>
        <taxon>Bacteria</taxon>
        <taxon>Bacillati</taxon>
        <taxon>Bacillota</taxon>
        <taxon>Bacilli</taxon>
        <taxon>Bacillales</taxon>
        <taxon>Paenibacillaceae</taxon>
        <taxon>Saccharibacillus</taxon>
    </lineage>
</organism>
<sequence length="296" mass="33241">MQVNLEFYKVFLKAAETGSLTKAAAELHMTQPSVSYAISQLEKSTSLILFQRLSKGVRLTSEGQLLYESLSKAFQYLELAEQQIHSLKEHKIGSIHIGSTGGIIKNMLMPGLDEFRHHYPGIRIKLLQAQTNEIIAHVEQNKLDIGFVYLPIKAPNLSMRPLKSMENGFVVGEKFKHLAAAPLTIEQLLEIPLLLLSSGSTTRIFLERWFADHGHQISADIELNSIDRLVDFAKRGYGAAFVSTSFVEKELERGELFVANTRDQIPAQELGMITRKNKTPLIHSFTEMLSTLFQSS</sequence>
<keyword evidence="2" id="KW-1185">Reference proteome</keyword>
<comment type="caution">
    <text evidence="1">The sequence shown here is derived from an EMBL/GenBank/DDBJ whole genome shotgun (WGS) entry which is preliminary data.</text>
</comment>
<proteinExistence type="predicted"/>
<accession>A0ACC6PC67</accession>
<dbReference type="EMBL" id="JBBKAR010000033">
    <property type="protein sequence ID" value="MEJ8304511.1"/>
    <property type="molecule type" value="Genomic_DNA"/>
</dbReference>
<protein>
    <submittedName>
        <fullName evidence="1">LysR family transcriptional regulator</fullName>
    </submittedName>
</protein>
<evidence type="ECO:0000313" key="2">
    <source>
        <dbReference type="Proteomes" id="UP001380953"/>
    </source>
</evidence>
<name>A0ACC6PC67_9BACL</name>
<evidence type="ECO:0000313" key="1">
    <source>
        <dbReference type="EMBL" id="MEJ8304511.1"/>
    </source>
</evidence>
<dbReference type="Proteomes" id="UP001380953">
    <property type="component" value="Unassembled WGS sequence"/>
</dbReference>
<reference evidence="1" key="1">
    <citation type="submission" date="2024-03" db="EMBL/GenBank/DDBJ databases">
        <title>Whole genome sequecning of epiphytes from Marcgravia umbellata leaves.</title>
        <authorList>
            <person name="Kumar G."/>
            <person name="Savka M.A."/>
        </authorList>
    </citation>
    <scope>NUCLEOTIDE SEQUENCE</scope>
    <source>
        <strain evidence="1">RIT_BL5</strain>
    </source>
</reference>
<gene>
    <name evidence="1" type="ORF">WKI47_11455</name>
</gene>